<dbReference type="Proteomes" id="UP001166093">
    <property type="component" value="Unassembled WGS sequence"/>
</dbReference>
<dbReference type="EMBL" id="JAAWVQ010012770">
    <property type="protein sequence ID" value="MBN3271666.1"/>
    <property type="molecule type" value="Genomic_DNA"/>
</dbReference>
<dbReference type="PANTHER" id="PTHR10063:SF2">
    <property type="entry name" value="RAL GTPASE-ACTIVATING PROTEIN SUBUNIT ALPHA-2"/>
    <property type="match status" value="1"/>
</dbReference>
<dbReference type="InterPro" id="IPR027107">
    <property type="entry name" value="Tuberin/Ral-act_asu"/>
</dbReference>
<gene>
    <name evidence="2" type="primary">Ralgapa2</name>
    <name evidence="2" type="ORF">GTO93_0011728</name>
</gene>
<feature type="region of interest" description="Disordered" evidence="1">
    <location>
        <begin position="311"/>
        <end position="341"/>
    </location>
</feature>
<dbReference type="PANTHER" id="PTHR10063">
    <property type="entry name" value="TUBERIN"/>
    <property type="match status" value="1"/>
</dbReference>
<reference evidence="2" key="1">
    <citation type="journal article" date="2021" name="Cell">
        <title>Tracing the genetic footprints of vertebrate landing in non-teleost ray-finned fishes.</title>
        <authorList>
            <person name="Bi X."/>
            <person name="Wang K."/>
            <person name="Yang L."/>
            <person name="Pan H."/>
            <person name="Jiang H."/>
            <person name="Wei Q."/>
            <person name="Fang M."/>
            <person name="Yu H."/>
            <person name="Zhu C."/>
            <person name="Cai Y."/>
            <person name="He Y."/>
            <person name="Gan X."/>
            <person name="Zeng H."/>
            <person name="Yu D."/>
            <person name="Zhu Y."/>
            <person name="Jiang H."/>
            <person name="Qiu Q."/>
            <person name="Yang H."/>
            <person name="Zhang Y.E."/>
            <person name="Wang W."/>
            <person name="Zhu M."/>
            <person name="He S."/>
            <person name="Zhang G."/>
        </authorList>
    </citation>
    <scope>NUCLEOTIDE SEQUENCE</scope>
    <source>
        <strain evidence="2">Pddl_001</strain>
    </source>
</reference>
<sequence>MFSRKSHGDVKKSTQKVLDPKKDVLTRLKHLRALLDILDGGELKTFFETNCSQIYFIFYENFITLESSLKQKGNKSQREELDSILFLFEKILQLLPERIYYRWQFHSIGSILKKLLHTGNSIKIRCEGIRLFLQWIQALQSNCLEEQFLIFACLVPGFPTVTSSRGPCTLDTIITSSYSNAPDAKVVPEEITPLVPAVAGEKIAEDQTCYFLQIVLKDMVIQASSLEWRNRENKDTGFRFLFTLFKKYYLPHLFPSFTKLTNVYKPLLGECRFDLDRPEGRKCMETSCLKVLVQSSLSTFVVSAQTVTAGSTSQEKNSEAESNGPAEQDKNHSNSSTLSDRRLSNSSLCSIEEEHRTVYDMVQWILLSTRDNVNFVNEVFHQAFLLPSCEASATRKVIQVYKKWILQDKPVFMTEPEKSNQGEEEGVHSVFLTNSSNVFLLEPCPDVPKLIEDQIDVCKSVLNIYRKMIMEHAMNKQTWLVFI</sequence>
<protein>
    <submittedName>
        <fullName evidence="2">RGPA2 protein</fullName>
    </submittedName>
</protein>
<evidence type="ECO:0000313" key="3">
    <source>
        <dbReference type="Proteomes" id="UP001166093"/>
    </source>
</evidence>
<feature type="non-terminal residue" evidence="2">
    <location>
        <position position="483"/>
    </location>
</feature>
<organism evidence="2 3">
    <name type="scientific">Polyodon spathula</name>
    <name type="common">North American paddlefish</name>
    <name type="synonym">Squalus spathula</name>
    <dbReference type="NCBI Taxonomy" id="7913"/>
    <lineage>
        <taxon>Eukaryota</taxon>
        <taxon>Metazoa</taxon>
        <taxon>Chordata</taxon>
        <taxon>Craniata</taxon>
        <taxon>Vertebrata</taxon>
        <taxon>Euteleostomi</taxon>
        <taxon>Actinopterygii</taxon>
        <taxon>Chondrostei</taxon>
        <taxon>Acipenseriformes</taxon>
        <taxon>Polyodontidae</taxon>
        <taxon>Polyodon</taxon>
    </lineage>
</organism>
<name>A0ABS2XBV3_POLSP</name>
<evidence type="ECO:0000313" key="2">
    <source>
        <dbReference type="EMBL" id="MBN3271666.1"/>
    </source>
</evidence>
<comment type="caution">
    <text evidence="2">The sequence shown here is derived from an EMBL/GenBank/DDBJ whole genome shotgun (WGS) entry which is preliminary data.</text>
</comment>
<keyword evidence="3" id="KW-1185">Reference proteome</keyword>
<proteinExistence type="predicted"/>
<feature type="non-terminal residue" evidence="2">
    <location>
        <position position="1"/>
    </location>
</feature>
<accession>A0ABS2XBV3</accession>
<evidence type="ECO:0000256" key="1">
    <source>
        <dbReference type="SAM" id="MobiDB-lite"/>
    </source>
</evidence>